<dbReference type="SUPFAM" id="SSF49764">
    <property type="entry name" value="HSP20-like chaperones"/>
    <property type="match status" value="1"/>
</dbReference>
<reference evidence="4" key="2">
    <citation type="journal article" date="2024" name="Antonie Van Leeuwenhoek">
        <title>Roseihalotalea indica gen. nov., sp. nov., a halophilic Bacteroidetes from mesopelagic Southwest Indian Ocean with higher carbohydrate metabolic potential.</title>
        <authorList>
            <person name="Chen B."/>
            <person name="Zhang M."/>
            <person name="Lin D."/>
            <person name="Ye J."/>
            <person name="Tang K."/>
        </authorList>
    </citation>
    <scope>NUCLEOTIDE SEQUENCE</scope>
    <source>
        <strain evidence="4">TK19036</strain>
    </source>
</reference>
<dbReference type="EMBL" id="CP120682">
    <property type="protein sequence ID" value="WKN36040.1"/>
    <property type="molecule type" value="Genomic_DNA"/>
</dbReference>
<dbReference type="CDD" id="cd06464">
    <property type="entry name" value="ACD_sHsps-like"/>
    <property type="match status" value="1"/>
</dbReference>
<name>A0AA49JG84_9BACT</name>
<dbReference type="AlphaFoldDB" id="A0AA49JG84"/>
<dbReference type="PROSITE" id="PS01031">
    <property type="entry name" value="SHSP"/>
    <property type="match status" value="1"/>
</dbReference>
<dbReference type="Pfam" id="PF00011">
    <property type="entry name" value="HSP20"/>
    <property type="match status" value="1"/>
</dbReference>
<protein>
    <submittedName>
        <fullName evidence="4">Hsp20/alpha crystallin family protein</fullName>
    </submittedName>
</protein>
<comment type="similarity">
    <text evidence="1 2">Belongs to the small heat shock protein (HSP20) family.</text>
</comment>
<dbReference type="InterPro" id="IPR002068">
    <property type="entry name" value="A-crystallin/Hsp20_dom"/>
</dbReference>
<proteinExistence type="inferred from homology"/>
<dbReference type="InterPro" id="IPR031107">
    <property type="entry name" value="Small_HSP"/>
</dbReference>
<dbReference type="InterPro" id="IPR008978">
    <property type="entry name" value="HSP20-like_chaperone"/>
</dbReference>
<gene>
    <name evidence="4" type="ORF">K4G66_27110</name>
</gene>
<evidence type="ECO:0000256" key="2">
    <source>
        <dbReference type="RuleBase" id="RU003616"/>
    </source>
</evidence>
<reference evidence="4" key="1">
    <citation type="journal article" date="2023" name="Comput. Struct. Biotechnol. J.">
        <title>Discovery of a novel marine Bacteroidetes with a rich repertoire of carbohydrate-active enzymes.</title>
        <authorList>
            <person name="Chen B."/>
            <person name="Liu G."/>
            <person name="Chen Q."/>
            <person name="Wang H."/>
            <person name="Liu L."/>
            <person name="Tang K."/>
        </authorList>
    </citation>
    <scope>NUCLEOTIDE SEQUENCE</scope>
    <source>
        <strain evidence="4">TK19036</strain>
    </source>
</reference>
<organism evidence="4">
    <name type="scientific">Roseihalotalea indica</name>
    <dbReference type="NCBI Taxonomy" id="2867963"/>
    <lineage>
        <taxon>Bacteria</taxon>
        <taxon>Pseudomonadati</taxon>
        <taxon>Bacteroidota</taxon>
        <taxon>Cytophagia</taxon>
        <taxon>Cytophagales</taxon>
        <taxon>Catalimonadaceae</taxon>
        <taxon>Roseihalotalea</taxon>
    </lineage>
</organism>
<dbReference type="Gene3D" id="2.60.40.790">
    <property type="match status" value="1"/>
</dbReference>
<evidence type="ECO:0000259" key="3">
    <source>
        <dbReference type="PROSITE" id="PS01031"/>
    </source>
</evidence>
<sequence>MKLVRYNSAFPRFFDDFVTRDLDQLFDVPGFKNHRLPATNVKETEDYFALELAVPGFKKEDFKVALDQDVLTISVEKEENNEEKNDQYVKQEFRYHTFSRSFRLPENGVDGDKIEAKYDAGVLYVTLPKREEVKPKPARTIEIG</sequence>
<accession>A0AA49JG84</accession>
<feature type="domain" description="SHSP" evidence="3">
    <location>
        <begin position="30"/>
        <end position="144"/>
    </location>
</feature>
<dbReference type="PANTHER" id="PTHR11527">
    <property type="entry name" value="HEAT-SHOCK PROTEIN 20 FAMILY MEMBER"/>
    <property type="match status" value="1"/>
</dbReference>
<evidence type="ECO:0000256" key="1">
    <source>
        <dbReference type="PROSITE-ProRule" id="PRU00285"/>
    </source>
</evidence>
<evidence type="ECO:0000313" key="4">
    <source>
        <dbReference type="EMBL" id="WKN36040.1"/>
    </source>
</evidence>